<dbReference type="SUPFAM" id="SSF51695">
    <property type="entry name" value="PLC-like phosphodiesterases"/>
    <property type="match status" value="1"/>
</dbReference>
<name>A0ABV4AG32_9GAMM</name>
<dbReference type="PANTHER" id="PTHR46211:SF1">
    <property type="entry name" value="GLYCEROPHOSPHODIESTER PHOSPHODIESTERASE, CYTOPLASMIC"/>
    <property type="match status" value="1"/>
</dbReference>
<evidence type="ECO:0000313" key="3">
    <source>
        <dbReference type="Proteomes" id="UP001562065"/>
    </source>
</evidence>
<keyword evidence="3" id="KW-1185">Reference proteome</keyword>
<reference evidence="2 3" key="1">
    <citation type="submission" date="2024-07" db="EMBL/GenBank/DDBJ databases">
        <authorList>
            <person name="Ren Q."/>
        </authorList>
    </citation>
    <scope>NUCLEOTIDE SEQUENCE [LARGE SCALE GENOMIC DNA]</scope>
    <source>
        <strain evidence="2 3">REN37</strain>
    </source>
</reference>
<dbReference type="InterPro" id="IPR030395">
    <property type="entry name" value="GP_PDE_dom"/>
</dbReference>
<dbReference type="PROSITE" id="PS50007">
    <property type="entry name" value="PIPLC_X_DOMAIN"/>
    <property type="match status" value="1"/>
</dbReference>
<dbReference type="Pfam" id="PF03009">
    <property type="entry name" value="GDPD"/>
    <property type="match status" value="1"/>
</dbReference>
<evidence type="ECO:0000259" key="1">
    <source>
        <dbReference type="PROSITE" id="PS51704"/>
    </source>
</evidence>
<organism evidence="2 3">
    <name type="scientific">Isoalcanivorax beigongshangi</name>
    <dbReference type="NCBI Taxonomy" id="3238810"/>
    <lineage>
        <taxon>Bacteria</taxon>
        <taxon>Pseudomonadati</taxon>
        <taxon>Pseudomonadota</taxon>
        <taxon>Gammaproteobacteria</taxon>
        <taxon>Oceanospirillales</taxon>
        <taxon>Alcanivoracaceae</taxon>
        <taxon>Isoalcanivorax</taxon>
    </lineage>
</organism>
<feature type="domain" description="GP-PDE" evidence="1">
    <location>
        <begin position="7"/>
        <end position="244"/>
    </location>
</feature>
<evidence type="ECO:0000313" key="2">
    <source>
        <dbReference type="EMBL" id="MEY1661790.1"/>
    </source>
</evidence>
<sequence length="253" mass="27635">MNRTALPYLVGHRGARGEAPENTLPSFQIAMDAGLRAIELDVRLTRDGTLVVLHDASLQRTTGAAGLVRNLEYAALEQLDARQGGPGWSVPVKIPTLDQVVAQCHPDTEFQFEVKGGESSAYLSRVAENLTDLIQRHSMAARTIVTSSDSQFLRLMAQVSPRQSRGLVCEARSFNPVGRTRALGCQWLIPHYSLVKAGLMRRARDAGLRVSVWTVNDLVEAERLAGLGVDSLITDFASGFAAHFAARMQRRGD</sequence>
<dbReference type="EMBL" id="JBGCUO010000001">
    <property type="protein sequence ID" value="MEY1661790.1"/>
    <property type="molecule type" value="Genomic_DNA"/>
</dbReference>
<dbReference type="PANTHER" id="PTHR46211">
    <property type="entry name" value="GLYCEROPHOSPHORYL DIESTER PHOSPHODIESTERASE"/>
    <property type="match status" value="1"/>
</dbReference>
<comment type="caution">
    <text evidence="2">The sequence shown here is derived from an EMBL/GenBank/DDBJ whole genome shotgun (WGS) entry which is preliminary data.</text>
</comment>
<proteinExistence type="predicted"/>
<accession>A0ABV4AG32</accession>
<dbReference type="RefSeq" id="WP_369455039.1">
    <property type="nucleotide sequence ID" value="NZ_JBGCUO010000001.1"/>
</dbReference>
<dbReference type="PROSITE" id="PS51704">
    <property type="entry name" value="GP_PDE"/>
    <property type="match status" value="1"/>
</dbReference>
<dbReference type="InterPro" id="IPR017946">
    <property type="entry name" value="PLC-like_Pdiesterase_TIM-brl"/>
</dbReference>
<gene>
    <name evidence="2" type="ORF">AB5I84_06470</name>
</gene>
<dbReference type="CDD" id="cd08556">
    <property type="entry name" value="GDPD"/>
    <property type="match status" value="1"/>
</dbReference>
<protein>
    <submittedName>
        <fullName evidence="2">Glycerophosphodiester phosphodiesterase</fullName>
    </submittedName>
</protein>
<dbReference type="Proteomes" id="UP001562065">
    <property type="component" value="Unassembled WGS sequence"/>
</dbReference>
<dbReference type="Gene3D" id="3.20.20.190">
    <property type="entry name" value="Phosphatidylinositol (PI) phosphodiesterase"/>
    <property type="match status" value="1"/>
</dbReference>